<dbReference type="KEGG" id="tvi:Thivi_3941"/>
<dbReference type="Proteomes" id="UP000006062">
    <property type="component" value="Chromosome"/>
</dbReference>
<evidence type="ECO:0000313" key="2">
    <source>
        <dbReference type="EMBL" id="AFL75777.1"/>
    </source>
</evidence>
<dbReference type="CDD" id="cd06981">
    <property type="entry name" value="cupin_reut_a1446"/>
    <property type="match status" value="1"/>
</dbReference>
<protein>
    <submittedName>
        <fullName evidence="2">Cupin domain-containing protein</fullName>
    </submittedName>
</protein>
<feature type="domain" description="Cupin type-2" evidence="1">
    <location>
        <begin position="52"/>
        <end position="105"/>
    </location>
</feature>
<dbReference type="HOGENOM" id="CLU_147397_1_0_6"/>
<dbReference type="InterPro" id="IPR011051">
    <property type="entry name" value="RmlC_Cupin_sf"/>
</dbReference>
<keyword evidence="3" id="KW-1185">Reference proteome</keyword>
<dbReference type="AlphaFoldDB" id="I3YFK9"/>
<name>I3YFK9_THIV6</name>
<dbReference type="InterPro" id="IPR014710">
    <property type="entry name" value="RmlC-like_jellyroll"/>
</dbReference>
<dbReference type="Pfam" id="PF07883">
    <property type="entry name" value="Cupin_2"/>
    <property type="match status" value="1"/>
</dbReference>
<dbReference type="SUPFAM" id="SSF51182">
    <property type="entry name" value="RmlC-like cupins"/>
    <property type="match status" value="1"/>
</dbReference>
<accession>I3YFK9</accession>
<sequence>MNDSSTQPGNLFAHGPIPSAGEVFEDLLRLGQLRIERILSSDRPDTGLYDQKQDEWVCLLQGEATLWIAGETLQLAAGDYRFIPAHTPHRVLRTSHEPSCLWLAVHLDPPVSAE</sequence>
<dbReference type="OrthoDB" id="9798585at2"/>
<evidence type="ECO:0000313" key="3">
    <source>
        <dbReference type="Proteomes" id="UP000006062"/>
    </source>
</evidence>
<dbReference type="RefSeq" id="WP_014780164.1">
    <property type="nucleotide sequence ID" value="NC_018012.1"/>
</dbReference>
<dbReference type="InterPro" id="IPR013096">
    <property type="entry name" value="Cupin_2"/>
</dbReference>
<organism evidence="2 3">
    <name type="scientific">Thiocystis violascens (strain ATCC 17096 / DSM 198 / 6111)</name>
    <name type="common">Chromatium violascens</name>
    <dbReference type="NCBI Taxonomy" id="765911"/>
    <lineage>
        <taxon>Bacteria</taxon>
        <taxon>Pseudomonadati</taxon>
        <taxon>Pseudomonadota</taxon>
        <taxon>Gammaproteobacteria</taxon>
        <taxon>Chromatiales</taxon>
        <taxon>Chromatiaceae</taxon>
        <taxon>Thiocystis</taxon>
    </lineage>
</organism>
<gene>
    <name evidence="2" type="ordered locus">Thivi_3941</name>
</gene>
<reference evidence="2 3" key="1">
    <citation type="submission" date="2012-06" db="EMBL/GenBank/DDBJ databases">
        <title>Complete sequence of Thiocystis violascens DSM 198.</title>
        <authorList>
            <consortium name="US DOE Joint Genome Institute"/>
            <person name="Lucas S."/>
            <person name="Han J."/>
            <person name="Lapidus A."/>
            <person name="Cheng J.-F."/>
            <person name="Goodwin L."/>
            <person name="Pitluck S."/>
            <person name="Peters L."/>
            <person name="Ovchinnikova G."/>
            <person name="Teshima H."/>
            <person name="Detter J.C."/>
            <person name="Han C."/>
            <person name="Tapia R."/>
            <person name="Land M."/>
            <person name="Hauser L."/>
            <person name="Kyrpides N."/>
            <person name="Ivanova N."/>
            <person name="Pagani I."/>
            <person name="Vogl K."/>
            <person name="Liu Z."/>
            <person name="Frigaard N.-U."/>
            <person name="Bryant D."/>
            <person name="Woyke T."/>
        </authorList>
    </citation>
    <scope>NUCLEOTIDE SEQUENCE [LARGE SCALE GENOMIC DNA]</scope>
    <source>
        <strain evidence="3">ATCC 17096 / DSM 198 / 6111</strain>
    </source>
</reference>
<dbReference type="Gene3D" id="2.60.120.10">
    <property type="entry name" value="Jelly Rolls"/>
    <property type="match status" value="1"/>
</dbReference>
<dbReference type="EMBL" id="CP003154">
    <property type="protein sequence ID" value="AFL75777.1"/>
    <property type="molecule type" value="Genomic_DNA"/>
</dbReference>
<proteinExistence type="predicted"/>
<evidence type="ECO:0000259" key="1">
    <source>
        <dbReference type="Pfam" id="PF07883"/>
    </source>
</evidence>
<dbReference type="STRING" id="765911.Thivi_3941"/>
<dbReference type="eggNOG" id="COG0662">
    <property type="taxonomic scope" value="Bacteria"/>
</dbReference>